<accession>A0ABY4HCB4</accession>
<dbReference type="Pfam" id="PF10673">
    <property type="entry name" value="DUF2487"/>
    <property type="match status" value="1"/>
</dbReference>
<dbReference type="InterPro" id="IPR019615">
    <property type="entry name" value="DUF2487"/>
</dbReference>
<dbReference type="RefSeq" id="WP_245033271.1">
    <property type="nucleotide sequence ID" value="NZ_CP095075.1"/>
</dbReference>
<evidence type="ECO:0000313" key="2">
    <source>
        <dbReference type="Proteomes" id="UP000830326"/>
    </source>
</evidence>
<dbReference type="EMBL" id="CP095075">
    <property type="protein sequence ID" value="UOR12471.1"/>
    <property type="molecule type" value="Genomic_DNA"/>
</dbReference>
<reference evidence="1" key="1">
    <citation type="submission" date="2022-04" db="EMBL/GenBank/DDBJ databases">
        <title>Halobacillus sp. isolated from saltern.</title>
        <authorList>
            <person name="Won M."/>
            <person name="Lee C.-M."/>
            <person name="Woen H.-Y."/>
            <person name="Kwon S.-W."/>
        </authorList>
    </citation>
    <scope>NUCLEOTIDE SEQUENCE</scope>
    <source>
        <strain evidence="1">SSHM10-5</strain>
    </source>
</reference>
<organism evidence="1 2">
    <name type="scientific">Halobacillus amylolyticus</name>
    <dbReference type="NCBI Taxonomy" id="2932259"/>
    <lineage>
        <taxon>Bacteria</taxon>
        <taxon>Bacillati</taxon>
        <taxon>Bacillota</taxon>
        <taxon>Bacilli</taxon>
        <taxon>Bacillales</taxon>
        <taxon>Bacillaceae</taxon>
        <taxon>Halobacillus</taxon>
    </lineage>
</organism>
<evidence type="ECO:0000313" key="1">
    <source>
        <dbReference type="EMBL" id="UOR12471.1"/>
    </source>
</evidence>
<protein>
    <submittedName>
        <fullName evidence="1">YpiF family protein</fullName>
    </submittedName>
</protein>
<dbReference type="Proteomes" id="UP000830326">
    <property type="component" value="Chromosome"/>
</dbReference>
<sequence>MQWTKRDTKQYLPEKEYVDTVLIPIISFDPASDNKMTKEAFQRELNQVFATLIEKEFKGRIFLSPEYYYLTNQHESEIPRVNQWVEHFQKQPFEHVFLFTFDAKWKKYESDLNGHLLWIPGIADGDLQSTETQSFVKEQVKQVNELIQAYW</sequence>
<name>A0ABY4HCB4_9BACI</name>
<keyword evidence="2" id="KW-1185">Reference proteome</keyword>
<gene>
    <name evidence="1" type="ORF">MUO15_02840</name>
</gene>
<proteinExistence type="predicted"/>